<dbReference type="Proteomes" id="UP001596496">
    <property type="component" value="Unassembled WGS sequence"/>
</dbReference>
<dbReference type="PANTHER" id="PTHR10543">
    <property type="entry name" value="BETA-CAROTENE DIOXYGENASE"/>
    <property type="match status" value="1"/>
</dbReference>
<dbReference type="RefSeq" id="WP_380828268.1">
    <property type="nucleotide sequence ID" value="NZ_JBHTCG010000012.1"/>
</dbReference>
<keyword evidence="3 5" id="KW-0560">Oxidoreductase</keyword>
<comment type="similarity">
    <text evidence="1 5">Belongs to the carotenoid oxygenase family.</text>
</comment>
<dbReference type="PANTHER" id="PTHR10543:SF89">
    <property type="entry name" value="CAROTENOID 9,10(9',10')-CLEAVAGE DIOXYGENASE 1"/>
    <property type="match status" value="1"/>
</dbReference>
<dbReference type="Pfam" id="PF03055">
    <property type="entry name" value="RPE65"/>
    <property type="match status" value="1"/>
</dbReference>
<dbReference type="EMBL" id="JBHTCG010000012">
    <property type="protein sequence ID" value="MFC7384496.1"/>
    <property type="molecule type" value="Genomic_DNA"/>
</dbReference>
<comment type="caution">
    <text evidence="7">The sequence shown here is derived from an EMBL/GenBank/DDBJ whole genome shotgun (WGS) entry which is preliminary data.</text>
</comment>
<accession>A0ABW2PBG6</accession>
<evidence type="ECO:0000256" key="5">
    <source>
        <dbReference type="RuleBase" id="RU364048"/>
    </source>
</evidence>
<keyword evidence="2 5" id="KW-0479">Metal-binding</keyword>
<dbReference type="InterPro" id="IPR004294">
    <property type="entry name" value="Carotenoid_Oase"/>
</dbReference>
<feature type="region of interest" description="Disordered" evidence="6">
    <location>
        <begin position="1"/>
        <end position="25"/>
    </location>
</feature>
<proteinExistence type="inferred from homology"/>
<dbReference type="EC" id="1.13.11.-" evidence="5"/>
<reference evidence="8" key="1">
    <citation type="journal article" date="2019" name="Int. J. Syst. Evol. Microbiol.">
        <title>The Global Catalogue of Microorganisms (GCM) 10K type strain sequencing project: providing services to taxonomists for standard genome sequencing and annotation.</title>
        <authorList>
            <consortium name="The Broad Institute Genomics Platform"/>
            <consortium name="The Broad Institute Genome Sequencing Center for Infectious Disease"/>
            <person name="Wu L."/>
            <person name="Ma J."/>
        </authorList>
    </citation>
    <scope>NUCLEOTIDE SEQUENCE [LARGE SCALE GENOMIC DNA]</scope>
    <source>
        <strain evidence="8">CECT 7649</strain>
    </source>
</reference>
<evidence type="ECO:0000256" key="6">
    <source>
        <dbReference type="SAM" id="MobiDB-lite"/>
    </source>
</evidence>
<evidence type="ECO:0000256" key="4">
    <source>
        <dbReference type="ARBA" id="ARBA00023004"/>
    </source>
</evidence>
<keyword evidence="4 5" id="KW-0408">Iron</keyword>
<evidence type="ECO:0000256" key="2">
    <source>
        <dbReference type="ARBA" id="ARBA00022723"/>
    </source>
</evidence>
<protein>
    <recommendedName>
        <fullName evidence="5">Dioxygenase</fullName>
        <ecNumber evidence="5">1.13.11.-</ecNumber>
    </recommendedName>
</protein>
<evidence type="ECO:0000313" key="7">
    <source>
        <dbReference type="EMBL" id="MFC7384496.1"/>
    </source>
</evidence>
<comment type="cofactor">
    <cofactor evidence="5">
        <name>Fe(2+)</name>
        <dbReference type="ChEBI" id="CHEBI:29033"/>
    </cofactor>
    <text evidence="5">Binds 1 Fe(2+) ion per subunit.</text>
</comment>
<keyword evidence="8" id="KW-1185">Reference proteome</keyword>
<name>A0ABW2PBG6_9ACTN</name>
<keyword evidence="5" id="KW-0223">Dioxygenase</keyword>
<evidence type="ECO:0000256" key="3">
    <source>
        <dbReference type="ARBA" id="ARBA00023002"/>
    </source>
</evidence>
<sequence length="385" mass="39968">MTVAEHSAAVAASGRGPHDASLTVDGALPSGLEGALVCTSAHPAGGAVPASRSPLVYGVRLSGGAAHRLTLPSPAPGAGTAVPGAGAAAPGTQVAAPVRDHTGIAWHTVAVRPGSDIAEHLVLGPEGGVRDVRPFALPGAPLVHAVAVTERFVVVFDLPVTHHRAAAMMGSGSPYRWRPGRPARIGLLRRDAWDPSGPIWFPIDPCYVFEAVNAYDDRGRGVVVDVVRHERAFDTPWWDRDRDAGPASVHRWTLDLATGTASGRTLIASAAEASADPRRAGLRHQLVFARAAGGQAVIGLDLAAGVTQVRELGPGRRAGRPVFVPRPGALEGDGWVMVLARDLARRRGELLVLDAHNLTGPPQAVVHLPDAPPDAGHIAWAGEGR</sequence>
<gene>
    <name evidence="7" type="ORF">ACFQSB_19955</name>
</gene>
<organism evidence="7 8">
    <name type="scientific">Sphaerisporangium rhizosphaerae</name>
    <dbReference type="NCBI Taxonomy" id="2269375"/>
    <lineage>
        <taxon>Bacteria</taxon>
        <taxon>Bacillati</taxon>
        <taxon>Actinomycetota</taxon>
        <taxon>Actinomycetes</taxon>
        <taxon>Streptosporangiales</taxon>
        <taxon>Streptosporangiaceae</taxon>
        <taxon>Sphaerisporangium</taxon>
    </lineage>
</organism>
<evidence type="ECO:0000256" key="1">
    <source>
        <dbReference type="ARBA" id="ARBA00006787"/>
    </source>
</evidence>
<evidence type="ECO:0000313" key="8">
    <source>
        <dbReference type="Proteomes" id="UP001596496"/>
    </source>
</evidence>